<organism evidence="1 2">
    <name type="scientific">Paragonimus heterotremus</name>
    <dbReference type="NCBI Taxonomy" id="100268"/>
    <lineage>
        <taxon>Eukaryota</taxon>
        <taxon>Metazoa</taxon>
        <taxon>Spiralia</taxon>
        <taxon>Lophotrochozoa</taxon>
        <taxon>Platyhelminthes</taxon>
        <taxon>Trematoda</taxon>
        <taxon>Digenea</taxon>
        <taxon>Plagiorchiida</taxon>
        <taxon>Troglotremata</taxon>
        <taxon>Troglotrematidae</taxon>
        <taxon>Paragonimus</taxon>
    </lineage>
</organism>
<accession>A0A8J4T0T1</accession>
<name>A0A8J4T0T1_9TREM</name>
<dbReference type="OrthoDB" id="360540at2759"/>
<dbReference type="EMBL" id="LUCH01010704">
    <property type="protein sequence ID" value="KAF5395716.1"/>
    <property type="molecule type" value="Genomic_DNA"/>
</dbReference>
<dbReference type="Proteomes" id="UP000748531">
    <property type="component" value="Unassembled WGS sequence"/>
</dbReference>
<comment type="caution">
    <text evidence="1">The sequence shown here is derived from an EMBL/GenBank/DDBJ whole genome shotgun (WGS) entry which is preliminary data.</text>
</comment>
<dbReference type="AlphaFoldDB" id="A0A8J4T0T1"/>
<proteinExistence type="predicted"/>
<protein>
    <submittedName>
        <fullName evidence="1">Uncharacterized protein</fullName>
    </submittedName>
</protein>
<sequence length="48" mass="5550">MLVNDVKACSFDAWYNDFRDFTSESLILPLSPDFVDSILEDHIMLPKT</sequence>
<gene>
    <name evidence="1" type="ORF">PHET_11581</name>
</gene>
<keyword evidence="2" id="KW-1185">Reference proteome</keyword>
<evidence type="ECO:0000313" key="1">
    <source>
        <dbReference type="EMBL" id="KAF5395716.1"/>
    </source>
</evidence>
<evidence type="ECO:0000313" key="2">
    <source>
        <dbReference type="Proteomes" id="UP000748531"/>
    </source>
</evidence>
<reference evidence="1" key="1">
    <citation type="submission" date="2019-05" db="EMBL/GenBank/DDBJ databases">
        <title>Annotation for the trematode Paragonimus heterotremus.</title>
        <authorList>
            <person name="Choi Y.-J."/>
        </authorList>
    </citation>
    <scope>NUCLEOTIDE SEQUENCE</scope>
    <source>
        <strain evidence="1">LC</strain>
    </source>
</reference>